<dbReference type="InterPro" id="IPR002937">
    <property type="entry name" value="Amino_oxidase"/>
</dbReference>
<dbReference type="OrthoDB" id="438553at2759"/>
<comment type="similarity">
    <text evidence="3 11">Belongs to the protoporphyrinogen/coproporphyrinogen oxidase family. Protoporphyrinogen oxidase subfamily.</text>
</comment>
<dbReference type="Proteomes" id="UP001147782">
    <property type="component" value="Unassembled WGS sequence"/>
</dbReference>
<dbReference type="SUPFAM" id="SSF54373">
    <property type="entry name" value="FAD-linked reductases, C-terminal domain"/>
    <property type="match status" value="1"/>
</dbReference>
<sequence length="641" mass="70795">MRLLCASNGLRSRQRPLVSAIRCQQRGYTAAVIGAGITGLTAAWQLAQDPQCSKITLYEKSSRLGGWLQSETIPVDGGEVVFEYGPRTLRSAMPASLPLLYLVSNLGLFDELITTSRRSPAALNRYIYYPDHLVRLPSPDPSLSFIQNVQNMAKALMDEPLFEGLVPAILFEGTKPSRPPDLWDKDESIAQFITRRFNHKVADNLVSAVMHGIYAGDIDQMSAQMILGGIRNLEDGGVLYNLVMNSLLGKKTRSMDDFLAVNAITKTPESVNRTEDIFRVIKKASTFTFKRGTQQLVEGLIDSLRASKKVNMVLNSNITSMDPPDNPGHPIKVNFHTRLAVTTSEHLADPLQIYTGTNGVQSHDHVISAVSAPALSNILDPKARFKISEVRDPERGRLAYDLQVQSRSKPVTETLKRLQLHCGATTVMVVNLYYQNPNLLPVEGFGYLIPRSVPYEQNPECGLGVIFASASSVGESPVAPYPTVSQDSAPGTKITIMFGGHYWDGWKKEDYPDHKTAVRMARSMLKRHIGITDAPTVVRTRLQENAIPQYKPGHLNSMYQLSHAAKNDYYGRLVLAGNSFNGVGVGDCVRQGILAATYGVGRHALRAGPGLWCPWKEFDFRNWDLRGGITTAPVRLFESKA</sequence>
<evidence type="ECO:0000256" key="9">
    <source>
        <dbReference type="ARBA" id="ARBA00023244"/>
    </source>
</evidence>
<evidence type="ECO:0000259" key="12">
    <source>
        <dbReference type="Pfam" id="PF01593"/>
    </source>
</evidence>
<proteinExistence type="inferred from homology"/>
<evidence type="ECO:0000256" key="2">
    <source>
        <dbReference type="ARBA" id="ARBA00005073"/>
    </source>
</evidence>
<dbReference type="GO" id="GO:0005743">
    <property type="term" value="C:mitochondrial inner membrane"/>
    <property type="evidence" value="ECO:0007669"/>
    <property type="project" value="UniProtKB-SubCell"/>
</dbReference>
<reference evidence="13" key="2">
    <citation type="journal article" date="2023" name="IMA Fungus">
        <title>Comparative genomic study of the Penicillium genus elucidates a diverse pangenome and 15 lateral gene transfer events.</title>
        <authorList>
            <person name="Petersen C."/>
            <person name="Sorensen T."/>
            <person name="Nielsen M.R."/>
            <person name="Sondergaard T.E."/>
            <person name="Sorensen J.L."/>
            <person name="Fitzpatrick D.A."/>
            <person name="Frisvad J.C."/>
            <person name="Nielsen K.L."/>
        </authorList>
    </citation>
    <scope>NUCLEOTIDE SEQUENCE</scope>
    <source>
        <strain evidence="13">IBT 29864</strain>
    </source>
</reference>
<dbReference type="AlphaFoldDB" id="A0A9W9RYE4"/>
<comment type="subcellular location">
    <subcellularLocation>
        <location evidence="11">Mitochondrion inner membrane</location>
    </subcellularLocation>
</comment>
<evidence type="ECO:0000256" key="8">
    <source>
        <dbReference type="ARBA" id="ARBA00023133"/>
    </source>
</evidence>
<name>A0A9W9RYE4_9EURO</name>
<evidence type="ECO:0000256" key="4">
    <source>
        <dbReference type="ARBA" id="ARBA00012867"/>
    </source>
</evidence>
<comment type="catalytic activity">
    <reaction evidence="10 11">
        <text>protoporphyrinogen IX + 3 O2 = protoporphyrin IX + 3 H2O2</text>
        <dbReference type="Rhea" id="RHEA:25576"/>
        <dbReference type="ChEBI" id="CHEBI:15379"/>
        <dbReference type="ChEBI" id="CHEBI:16240"/>
        <dbReference type="ChEBI" id="CHEBI:57306"/>
        <dbReference type="ChEBI" id="CHEBI:57307"/>
        <dbReference type="EC" id="1.3.3.4"/>
    </reaction>
</comment>
<dbReference type="PANTHER" id="PTHR42923">
    <property type="entry name" value="PROTOPORPHYRINOGEN OXIDASE"/>
    <property type="match status" value="1"/>
</dbReference>
<keyword evidence="6 11" id="KW-0274">FAD</keyword>
<organism evidence="13 14">
    <name type="scientific">Penicillium cataractarum</name>
    <dbReference type="NCBI Taxonomy" id="2100454"/>
    <lineage>
        <taxon>Eukaryota</taxon>
        <taxon>Fungi</taxon>
        <taxon>Dikarya</taxon>
        <taxon>Ascomycota</taxon>
        <taxon>Pezizomycotina</taxon>
        <taxon>Eurotiomycetes</taxon>
        <taxon>Eurotiomycetidae</taxon>
        <taxon>Eurotiales</taxon>
        <taxon>Aspergillaceae</taxon>
        <taxon>Penicillium</taxon>
    </lineage>
</organism>
<keyword evidence="14" id="KW-1185">Reference proteome</keyword>
<evidence type="ECO:0000256" key="10">
    <source>
        <dbReference type="ARBA" id="ARBA00047554"/>
    </source>
</evidence>
<dbReference type="InterPro" id="IPR004572">
    <property type="entry name" value="Protoporphyrinogen_oxidase"/>
</dbReference>
<dbReference type="Pfam" id="PF01593">
    <property type="entry name" value="Amino_oxidase"/>
    <property type="match status" value="1"/>
</dbReference>
<evidence type="ECO:0000256" key="6">
    <source>
        <dbReference type="ARBA" id="ARBA00022827"/>
    </source>
</evidence>
<evidence type="ECO:0000256" key="3">
    <source>
        <dbReference type="ARBA" id="ARBA00010551"/>
    </source>
</evidence>
<accession>A0A9W9RYE4</accession>
<evidence type="ECO:0000256" key="5">
    <source>
        <dbReference type="ARBA" id="ARBA00022630"/>
    </source>
</evidence>
<dbReference type="RefSeq" id="XP_056553415.1">
    <property type="nucleotide sequence ID" value="XM_056701352.1"/>
</dbReference>
<comment type="cofactor">
    <cofactor evidence="11">
        <name>FAD</name>
        <dbReference type="ChEBI" id="CHEBI:57692"/>
    </cofactor>
    <text evidence="11">Binds 1 FAD per subunit.</text>
</comment>
<dbReference type="SUPFAM" id="SSF51905">
    <property type="entry name" value="FAD/NAD(P)-binding domain"/>
    <property type="match status" value="1"/>
</dbReference>
<evidence type="ECO:0000313" key="13">
    <source>
        <dbReference type="EMBL" id="KAJ5368673.1"/>
    </source>
</evidence>
<dbReference type="InterPro" id="IPR050464">
    <property type="entry name" value="Zeta_carotene_desat/Oxidored"/>
</dbReference>
<evidence type="ECO:0000256" key="7">
    <source>
        <dbReference type="ARBA" id="ARBA00023002"/>
    </source>
</evidence>
<evidence type="ECO:0000256" key="1">
    <source>
        <dbReference type="ARBA" id="ARBA00002600"/>
    </source>
</evidence>
<reference evidence="13" key="1">
    <citation type="submission" date="2022-11" db="EMBL/GenBank/DDBJ databases">
        <authorList>
            <person name="Petersen C."/>
        </authorList>
    </citation>
    <scope>NUCLEOTIDE SEQUENCE</scope>
    <source>
        <strain evidence="13">IBT 29864</strain>
    </source>
</reference>
<keyword evidence="9 11" id="KW-0627">Porphyrin biosynthesis</keyword>
<keyword evidence="5 11" id="KW-0285">Flavoprotein</keyword>
<comment type="function">
    <text evidence="1 11">Catalyzes the 6-electron oxidation of protoporphyrinogen-IX to form protoporphyrin-IX.</text>
</comment>
<feature type="domain" description="Amine oxidase" evidence="12">
    <location>
        <begin position="37"/>
        <end position="597"/>
    </location>
</feature>
<dbReference type="PANTHER" id="PTHR42923:SF3">
    <property type="entry name" value="PROTOPORPHYRINOGEN OXIDASE"/>
    <property type="match status" value="1"/>
</dbReference>
<dbReference type="GO" id="GO:0006782">
    <property type="term" value="P:protoporphyrinogen IX biosynthetic process"/>
    <property type="evidence" value="ECO:0007669"/>
    <property type="project" value="UniProtKB-UniRule"/>
</dbReference>
<dbReference type="GO" id="GO:0004729">
    <property type="term" value="F:oxygen-dependent protoporphyrinogen oxidase activity"/>
    <property type="evidence" value="ECO:0007669"/>
    <property type="project" value="UniProtKB-UniRule"/>
</dbReference>
<dbReference type="EC" id="1.3.3.4" evidence="4 11"/>
<comment type="pathway">
    <text evidence="2 11">Porphyrin-containing compound metabolism; protoporphyrin-IX biosynthesis; protoporphyrin-IX from protoporphyrinogen-IX: step 1/1.</text>
</comment>
<keyword evidence="7 11" id="KW-0560">Oxidoreductase</keyword>
<protein>
    <recommendedName>
        <fullName evidence="4 11">Protoporphyrinogen oxidase</fullName>
        <ecNumber evidence="4 11">1.3.3.4</ecNumber>
    </recommendedName>
</protein>
<dbReference type="Gene3D" id="3.50.50.60">
    <property type="entry name" value="FAD/NAD(P)-binding domain"/>
    <property type="match status" value="1"/>
</dbReference>
<dbReference type="EMBL" id="JAPZBS010000007">
    <property type="protein sequence ID" value="KAJ5368673.1"/>
    <property type="molecule type" value="Genomic_DNA"/>
</dbReference>
<comment type="caution">
    <text evidence="13">The sequence shown here is derived from an EMBL/GenBank/DDBJ whole genome shotgun (WGS) entry which is preliminary data.</text>
</comment>
<evidence type="ECO:0000313" key="14">
    <source>
        <dbReference type="Proteomes" id="UP001147782"/>
    </source>
</evidence>
<gene>
    <name evidence="13" type="ORF">N7496_008433</name>
</gene>
<dbReference type="NCBIfam" id="TIGR00562">
    <property type="entry name" value="proto_IX_ox"/>
    <property type="match status" value="1"/>
</dbReference>
<dbReference type="InterPro" id="IPR036188">
    <property type="entry name" value="FAD/NAD-bd_sf"/>
</dbReference>
<keyword evidence="8 11" id="KW-0350">Heme biosynthesis</keyword>
<dbReference type="GeneID" id="81440531"/>
<evidence type="ECO:0000256" key="11">
    <source>
        <dbReference type="RuleBase" id="RU367069"/>
    </source>
</evidence>